<keyword evidence="4" id="KW-1185">Reference proteome</keyword>
<evidence type="ECO:0000313" key="3">
    <source>
        <dbReference type="EMBL" id="SDC35868.1"/>
    </source>
</evidence>
<dbReference type="Proteomes" id="UP000199416">
    <property type="component" value="Unassembled WGS sequence"/>
</dbReference>
<feature type="transmembrane region" description="Helical" evidence="1">
    <location>
        <begin position="33"/>
        <end position="49"/>
    </location>
</feature>
<feature type="chain" id="PRO_5011460539" evidence="2">
    <location>
        <begin position="26"/>
        <end position="87"/>
    </location>
</feature>
<evidence type="ECO:0000256" key="2">
    <source>
        <dbReference type="SAM" id="SignalP"/>
    </source>
</evidence>
<dbReference type="RefSeq" id="WP_091364085.1">
    <property type="nucleotide sequence ID" value="NZ_FMZF01000002.1"/>
</dbReference>
<accession>A0A1G6KYH7</accession>
<keyword evidence="1" id="KW-0472">Membrane</keyword>
<keyword evidence="1" id="KW-0812">Transmembrane</keyword>
<reference evidence="4" key="1">
    <citation type="submission" date="2016-10" db="EMBL/GenBank/DDBJ databases">
        <authorList>
            <person name="Varghese N."/>
            <person name="Submissions S."/>
        </authorList>
    </citation>
    <scope>NUCLEOTIDE SEQUENCE [LARGE SCALE GENOMIC DNA]</scope>
    <source>
        <strain evidence="4">DSM 45421</strain>
    </source>
</reference>
<evidence type="ECO:0000313" key="4">
    <source>
        <dbReference type="Proteomes" id="UP000199416"/>
    </source>
</evidence>
<gene>
    <name evidence="3" type="ORF">SAMN05660690_1095</name>
</gene>
<dbReference type="EMBL" id="FMZF01000002">
    <property type="protein sequence ID" value="SDC35868.1"/>
    <property type="molecule type" value="Genomic_DNA"/>
</dbReference>
<proteinExistence type="predicted"/>
<keyword evidence="2" id="KW-0732">Signal</keyword>
<dbReference type="AlphaFoldDB" id="A0A1G6KYH7"/>
<name>A0A1G6KYH7_9ACTN</name>
<protein>
    <submittedName>
        <fullName evidence="3">Uncharacterized protein</fullName>
    </submittedName>
</protein>
<organism evidence="3 4">
    <name type="scientific">Geodermatophilus telluris</name>
    <dbReference type="NCBI Taxonomy" id="1190417"/>
    <lineage>
        <taxon>Bacteria</taxon>
        <taxon>Bacillati</taxon>
        <taxon>Actinomycetota</taxon>
        <taxon>Actinomycetes</taxon>
        <taxon>Geodermatophilales</taxon>
        <taxon>Geodermatophilaceae</taxon>
        <taxon>Geodermatophilus</taxon>
    </lineage>
</organism>
<feature type="signal peptide" evidence="2">
    <location>
        <begin position="1"/>
        <end position="25"/>
    </location>
</feature>
<sequence>MHLPTPAVLLTAVYATALAVAVAAAATGSAREALAGLVVLTALVARWTLRRSRRTAPGTAAAVRAVDAALPAEPLAADPAPAAVRAA</sequence>
<keyword evidence="1" id="KW-1133">Transmembrane helix</keyword>
<evidence type="ECO:0000256" key="1">
    <source>
        <dbReference type="SAM" id="Phobius"/>
    </source>
</evidence>